<proteinExistence type="predicted"/>
<accession>A0A0F8W644</accession>
<dbReference type="EMBL" id="LAZR01067196">
    <property type="protein sequence ID" value="KKK52088.1"/>
    <property type="molecule type" value="Genomic_DNA"/>
</dbReference>
<comment type="caution">
    <text evidence="1">The sequence shown here is derived from an EMBL/GenBank/DDBJ whole genome shotgun (WGS) entry which is preliminary data.</text>
</comment>
<dbReference type="InterPro" id="IPR036086">
    <property type="entry name" value="ParB/Sulfiredoxin_sf"/>
</dbReference>
<dbReference type="SUPFAM" id="SSF110849">
    <property type="entry name" value="ParB/Sulfiredoxin"/>
    <property type="match status" value="1"/>
</dbReference>
<feature type="non-terminal residue" evidence="1">
    <location>
        <position position="1"/>
    </location>
</feature>
<gene>
    <name evidence="1" type="ORF">LCGC14_3108440</name>
</gene>
<organism evidence="1">
    <name type="scientific">marine sediment metagenome</name>
    <dbReference type="NCBI Taxonomy" id="412755"/>
    <lineage>
        <taxon>unclassified sequences</taxon>
        <taxon>metagenomes</taxon>
        <taxon>ecological metagenomes</taxon>
    </lineage>
</organism>
<evidence type="ECO:0008006" key="2">
    <source>
        <dbReference type="Google" id="ProtNLM"/>
    </source>
</evidence>
<name>A0A0F8W644_9ZZZZ</name>
<sequence>YIETGELDQIFEDDCKKRANHIGSEIEQHSDSKKRFIKTIDSLKKVGFDFNKEPIEVCNDYIIENGAHRLGACLYLGEPEVKVKRLNKKSPKEEENQNIEYIEEVYSTETVERLQQKEEEILGKSMQ</sequence>
<protein>
    <recommendedName>
        <fullName evidence="2">ParB/Sulfiredoxin domain-containing protein</fullName>
    </recommendedName>
</protein>
<evidence type="ECO:0000313" key="1">
    <source>
        <dbReference type="EMBL" id="KKK52088.1"/>
    </source>
</evidence>
<dbReference type="AlphaFoldDB" id="A0A0F8W644"/>
<reference evidence="1" key="1">
    <citation type="journal article" date="2015" name="Nature">
        <title>Complex archaea that bridge the gap between prokaryotes and eukaryotes.</title>
        <authorList>
            <person name="Spang A."/>
            <person name="Saw J.H."/>
            <person name="Jorgensen S.L."/>
            <person name="Zaremba-Niedzwiedzka K."/>
            <person name="Martijn J."/>
            <person name="Lind A.E."/>
            <person name="van Eijk R."/>
            <person name="Schleper C."/>
            <person name="Guy L."/>
            <person name="Ettema T.J."/>
        </authorList>
    </citation>
    <scope>NUCLEOTIDE SEQUENCE</scope>
</reference>